<name>A0A9P6E718_9AGAR</name>
<proteinExistence type="predicted"/>
<feature type="region of interest" description="Disordered" evidence="1">
    <location>
        <begin position="1"/>
        <end position="34"/>
    </location>
</feature>
<gene>
    <name evidence="2" type="ORF">CPB83DRAFT_658168</name>
</gene>
<keyword evidence="3" id="KW-1185">Reference proteome</keyword>
<comment type="caution">
    <text evidence="2">The sequence shown here is derived from an EMBL/GenBank/DDBJ whole genome shotgun (WGS) entry which is preliminary data.</text>
</comment>
<feature type="compositionally biased region" description="Acidic residues" evidence="1">
    <location>
        <begin position="11"/>
        <end position="21"/>
    </location>
</feature>
<feature type="region of interest" description="Disordered" evidence="1">
    <location>
        <begin position="57"/>
        <end position="107"/>
    </location>
</feature>
<feature type="region of interest" description="Disordered" evidence="1">
    <location>
        <begin position="183"/>
        <end position="230"/>
    </location>
</feature>
<sequence>MSQQNAAQVNDDLEDIYETDTSDDHDNMLPTPATVTYQQGTDEDYWSIFPNTPDYLPTPVNSATPARSPTVTHNTTPPPPPPMVAPTPNEAVPSSTPPGPPGRYVRQRPSSNRKIVYVIYGGPEPGLWYNWPALRDFRSTLRGWLPETHGYESYQEAERAFQYWQRTGHVPHAHDLLVADVDTLESPRSSQPPPSPRLLTSIRMPTVSTTPSRRANTHGATPHGAPISPSPLGRPALLALASATRNINSTRPSPQRGPAQTEASPTVARDTTPVVRSSTTDAHTEHIGWFVVLQGLKPGVFPSIVEATEARGNFVPAPLIYPFVTRPEADRFFVDSFEAHNVKRLRHGSAFC</sequence>
<feature type="region of interest" description="Disordered" evidence="1">
    <location>
        <begin position="247"/>
        <end position="273"/>
    </location>
</feature>
<dbReference type="EMBL" id="MU157912">
    <property type="protein sequence ID" value="KAF9523677.1"/>
    <property type="molecule type" value="Genomic_DNA"/>
</dbReference>
<dbReference type="OrthoDB" id="3069925at2759"/>
<organism evidence="2 3">
    <name type="scientific">Crepidotus variabilis</name>
    <dbReference type="NCBI Taxonomy" id="179855"/>
    <lineage>
        <taxon>Eukaryota</taxon>
        <taxon>Fungi</taxon>
        <taxon>Dikarya</taxon>
        <taxon>Basidiomycota</taxon>
        <taxon>Agaricomycotina</taxon>
        <taxon>Agaricomycetes</taxon>
        <taxon>Agaricomycetidae</taxon>
        <taxon>Agaricales</taxon>
        <taxon>Agaricineae</taxon>
        <taxon>Crepidotaceae</taxon>
        <taxon>Crepidotus</taxon>
    </lineage>
</organism>
<accession>A0A9P6E718</accession>
<evidence type="ECO:0000313" key="2">
    <source>
        <dbReference type="EMBL" id="KAF9523677.1"/>
    </source>
</evidence>
<dbReference type="AlphaFoldDB" id="A0A9P6E718"/>
<evidence type="ECO:0000256" key="1">
    <source>
        <dbReference type="SAM" id="MobiDB-lite"/>
    </source>
</evidence>
<feature type="compositionally biased region" description="Pro residues" evidence="1">
    <location>
        <begin position="76"/>
        <end position="85"/>
    </location>
</feature>
<evidence type="ECO:0000313" key="3">
    <source>
        <dbReference type="Proteomes" id="UP000807306"/>
    </source>
</evidence>
<reference evidence="2" key="1">
    <citation type="submission" date="2020-11" db="EMBL/GenBank/DDBJ databases">
        <authorList>
            <consortium name="DOE Joint Genome Institute"/>
            <person name="Ahrendt S."/>
            <person name="Riley R."/>
            <person name="Andreopoulos W."/>
            <person name="Labutti K."/>
            <person name="Pangilinan J."/>
            <person name="Ruiz-Duenas F.J."/>
            <person name="Barrasa J.M."/>
            <person name="Sanchez-Garcia M."/>
            <person name="Camarero S."/>
            <person name="Miyauchi S."/>
            <person name="Serrano A."/>
            <person name="Linde D."/>
            <person name="Babiker R."/>
            <person name="Drula E."/>
            <person name="Ayuso-Fernandez I."/>
            <person name="Pacheco R."/>
            <person name="Padilla G."/>
            <person name="Ferreira P."/>
            <person name="Barriuso J."/>
            <person name="Kellner H."/>
            <person name="Castanera R."/>
            <person name="Alfaro M."/>
            <person name="Ramirez L."/>
            <person name="Pisabarro A.G."/>
            <person name="Kuo A."/>
            <person name="Tritt A."/>
            <person name="Lipzen A."/>
            <person name="He G."/>
            <person name="Yan M."/>
            <person name="Ng V."/>
            <person name="Cullen D."/>
            <person name="Martin F."/>
            <person name="Rosso M.-N."/>
            <person name="Henrissat B."/>
            <person name="Hibbett D."/>
            <person name="Martinez A.T."/>
            <person name="Grigoriev I.V."/>
        </authorList>
    </citation>
    <scope>NUCLEOTIDE SEQUENCE</scope>
    <source>
        <strain evidence="2">CBS 506.95</strain>
    </source>
</reference>
<protein>
    <submittedName>
        <fullName evidence="2">Uncharacterized protein</fullName>
    </submittedName>
</protein>
<dbReference type="Proteomes" id="UP000807306">
    <property type="component" value="Unassembled WGS sequence"/>
</dbReference>